<evidence type="ECO:0000256" key="1">
    <source>
        <dbReference type="SAM" id="Coils"/>
    </source>
</evidence>
<proteinExistence type="predicted"/>
<gene>
    <name evidence="4" type="ORF">PCC79_09330</name>
</gene>
<accession>A0ABZ3C4B2</accession>
<dbReference type="SUPFAM" id="SSF55486">
    <property type="entry name" value="Metalloproteases ('zincins'), catalytic domain"/>
    <property type="match status" value="1"/>
</dbReference>
<keyword evidence="4" id="KW-0645">Protease</keyword>
<feature type="region of interest" description="Disordered" evidence="2">
    <location>
        <begin position="407"/>
        <end position="440"/>
    </location>
</feature>
<reference evidence="4 5" key="1">
    <citation type="journal article" date="2023" name="Environ Microbiome">
        <title>A coral-associated actinobacterium mitigates coral bleaching under heat stress.</title>
        <authorList>
            <person name="Li J."/>
            <person name="Zou Y."/>
            <person name="Li Q."/>
            <person name="Zhang J."/>
            <person name="Bourne D.G."/>
            <person name="Lyu Y."/>
            <person name="Liu C."/>
            <person name="Zhang S."/>
        </authorList>
    </citation>
    <scope>NUCLEOTIDE SEQUENCE [LARGE SCALE GENOMIC DNA]</scope>
    <source>
        <strain evidence="4 5">SCSIO 13291</strain>
    </source>
</reference>
<protein>
    <submittedName>
        <fullName evidence="4">M6 family metalloprotease domain-containing protein</fullName>
    </submittedName>
</protein>
<feature type="compositionally biased region" description="Basic and acidic residues" evidence="2">
    <location>
        <begin position="643"/>
        <end position="653"/>
    </location>
</feature>
<dbReference type="Pfam" id="PF05547">
    <property type="entry name" value="Peptidase_M6"/>
    <property type="match status" value="1"/>
</dbReference>
<keyword evidence="4" id="KW-0378">Hydrolase</keyword>
<feature type="region of interest" description="Disordered" evidence="2">
    <location>
        <begin position="620"/>
        <end position="653"/>
    </location>
</feature>
<evidence type="ECO:0000256" key="2">
    <source>
        <dbReference type="SAM" id="MobiDB-lite"/>
    </source>
</evidence>
<sequence length="653" mass="69211">MTVPPTPRRTDTTPWTPDQRAGTCAIAPSPELRERWTRELGNRVRRQRDDAVPIAFEGDPHRVGFNDGVIIPPDAFPAGTPETTIRNAAADRAPLRGSVRAAVVLVDFSDKPMQASTGQLNDLFFSTGVLPHGSVTEYFTEVTGGLVSLTGQVVGPYRMPHTLAWYANGGAGIGRNGTDFRSPILAQDAAAAATADLNFAPYDNDGNGYVDAFVVVHAGRGAEETGSMGDIWSHKSTLPAEYATDGTRIYGYLTIGEDAKIGVSAHELGHLLFGFPDLYDTDGSSEGVGEWCLMGSGSWGGGGDIPTHPGAWCKAQQGWAPVTNVTTNGTLTIASVGSGGGVFRLWRDGAPGQEYFLVENRQRTGYDQSLPGDGLVLWHVDDAKSTNRDENHYKVGVLQADGARHLETGANRGDAGDPFPGSSGTTTVTKDSSPGTRSHAGADTLVSLANVSASGATMTVDVTVREFVKNAKEIQKEVKESLKDGKELRKDVLPDGKSRAKDIKDALKDAKEVAKDAKDGRKDLKEIAKDAKDLHKDVKEAAKDAKDGRKEIKEAVKDIKEARKEFRELPPIGRPLAVSGADDGGDLAGRVAALEEAVATLLGELAPEPWEPFIGADLRPDLIGSGSPADPSLEQRLAAGDAGAKREFDGAAG</sequence>
<dbReference type="RefSeq" id="WP_342371661.1">
    <property type="nucleotide sequence ID" value="NZ_CP115965.1"/>
</dbReference>
<evidence type="ECO:0000259" key="3">
    <source>
        <dbReference type="Pfam" id="PF05547"/>
    </source>
</evidence>
<keyword evidence="4" id="KW-0482">Metalloprotease</keyword>
<dbReference type="GO" id="GO:0008237">
    <property type="term" value="F:metallopeptidase activity"/>
    <property type="evidence" value="ECO:0007669"/>
    <property type="project" value="UniProtKB-KW"/>
</dbReference>
<dbReference type="EMBL" id="CP115965">
    <property type="protein sequence ID" value="WZW97122.1"/>
    <property type="molecule type" value="Genomic_DNA"/>
</dbReference>
<evidence type="ECO:0000313" key="4">
    <source>
        <dbReference type="EMBL" id="WZW97122.1"/>
    </source>
</evidence>
<feature type="coiled-coil region" evidence="1">
    <location>
        <begin position="464"/>
        <end position="569"/>
    </location>
</feature>
<feature type="domain" description="Peptidase M6-like" evidence="3">
    <location>
        <begin position="134"/>
        <end position="317"/>
    </location>
</feature>
<dbReference type="Proteomes" id="UP001434337">
    <property type="component" value="Chromosome"/>
</dbReference>
<dbReference type="PANTHER" id="PTHR41775:SF1">
    <property type="entry name" value="PEPTIDASE M6-LIKE DOMAIN-CONTAINING PROTEIN"/>
    <property type="match status" value="1"/>
</dbReference>
<feature type="compositionally biased region" description="Polar residues" evidence="2">
    <location>
        <begin position="422"/>
        <end position="436"/>
    </location>
</feature>
<dbReference type="PANTHER" id="PTHR41775">
    <property type="entry name" value="SECRETED PROTEIN-RELATED"/>
    <property type="match status" value="1"/>
</dbReference>
<keyword evidence="5" id="KW-1185">Reference proteome</keyword>
<organism evidence="4 5">
    <name type="scientific">Propioniciclava soli</name>
    <dbReference type="NCBI Taxonomy" id="2775081"/>
    <lineage>
        <taxon>Bacteria</taxon>
        <taxon>Bacillati</taxon>
        <taxon>Actinomycetota</taxon>
        <taxon>Actinomycetes</taxon>
        <taxon>Propionibacteriales</taxon>
        <taxon>Propionibacteriaceae</taxon>
        <taxon>Propioniciclava</taxon>
    </lineage>
</organism>
<evidence type="ECO:0000313" key="5">
    <source>
        <dbReference type="Proteomes" id="UP001434337"/>
    </source>
</evidence>
<dbReference type="NCBIfam" id="TIGR03296">
    <property type="entry name" value="M6dom_TIGR03296"/>
    <property type="match status" value="1"/>
</dbReference>
<name>A0ABZ3C4B2_9ACTN</name>
<feature type="region of interest" description="Disordered" evidence="2">
    <location>
        <begin position="1"/>
        <end position="21"/>
    </location>
</feature>
<dbReference type="InterPro" id="IPR008757">
    <property type="entry name" value="Peptidase_M6-like_domain"/>
</dbReference>
<keyword evidence="1" id="KW-0175">Coiled coil</keyword>